<feature type="transmembrane region" description="Helical" evidence="1">
    <location>
        <begin position="5"/>
        <end position="26"/>
    </location>
</feature>
<dbReference type="SUPFAM" id="SSF49899">
    <property type="entry name" value="Concanavalin A-like lectins/glucanases"/>
    <property type="match status" value="1"/>
</dbReference>
<name>A0A1F8BBT7_9BACT</name>
<evidence type="ECO:0000256" key="1">
    <source>
        <dbReference type="SAM" id="Phobius"/>
    </source>
</evidence>
<dbReference type="Gene3D" id="2.60.120.560">
    <property type="entry name" value="Exo-inulinase, domain 1"/>
    <property type="match status" value="1"/>
</dbReference>
<evidence type="ECO:0000313" key="3">
    <source>
        <dbReference type="Proteomes" id="UP000177082"/>
    </source>
</evidence>
<sequence length="424" mass="46459">MKRILYSLLSIGVISTIVVFVSNAFFSDTETSTGNVFKAGKVDLLVDSICSYNGQPSDECGTWGSINLTSEKFFNFSDIKPGDYGENTISLKVDNNPSWLCMTISPTANDDVNSTEPELEEIGETSENPFDILDGELRQNLIFHIWADVCDTAPAVPGDDIYQADCDKEISNNVFEGLTPLTLADSTQNAFTGNAGEPINGNQNYYLGFGWSLPSEVGNVVQTDNFIADILFQAEQSRNNNNFVCPKINNVFFDDFNDDNADGWWLGYALKDHLWGNWRVKDGILIQDTGDDGVMALIENHQFSSQTIETKVRVDGPSGGGGVILWFQEDNNLVAVTLSGNGLEAAENINGTWSNTNYPYPPFIFGTWYELKVVADSTSGNLDIYLDGNYLITHTMNTPNRTGQSGVINGNAGGAFDNFSLISN</sequence>
<organism evidence="2 3">
    <name type="scientific">Candidatus Woesebacteria bacterium RIFCSPLOWO2_01_FULL_39_21</name>
    <dbReference type="NCBI Taxonomy" id="1802519"/>
    <lineage>
        <taxon>Bacteria</taxon>
        <taxon>Candidatus Woeseibacteriota</taxon>
    </lineage>
</organism>
<dbReference type="Proteomes" id="UP000177082">
    <property type="component" value="Unassembled WGS sequence"/>
</dbReference>
<proteinExistence type="predicted"/>
<dbReference type="AlphaFoldDB" id="A0A1F8BBT7"/>
<keyword evidence="1" id="KW-0812">Transmembrane</keyword>
<dbReference type="EMBL" id="MGHF01000037">
    <property type="protein sequence ID" value="OGM61516.1"/>
    <property type="molecule type" value="Genomic_DNA"/>
</dbReference>
<gene>
    <name evidence="2" type="ORF">A2961_04175</name>
</gene>
<evidence type="ECO:0000313" key="2">
    <source>
        <dbReference type="EMBL" id="OGM61516.1"/>
    </source>
</evidence>
<comment type="caution">
    <text evidence="2">The sequence shown here is derived from an EMBL/GenBank/DDBJ whole genome shotgun (WGS) entry which is preliminary data.</text>
</comment>
<protein>
    <recommendedName>
        <fullName evidence="4">3-keto-disaccharide hydrolase domain-containing protein</fullName>
    </recommendedName>
</protein>
<dbReference type="NCBIfam" id="TIGR04088">
    <property type="entry name" value="cognate_SipW"/>
    <property type="match status" value="1"/>
</dbReference>
<dbReference type="InterPro" id="IPR023833">
    <property type="entry name" value="Signal_pept_SipW-depend-type"/>
</dbReference>
<keyword evidence="1" id="KW-0472">Membrane</keyword>
<keyword evidence="1" id="KW-1133">Transmembrane helix</keyword>
<reference evidence="2 3" key="1">
    <citation type="journal article" date="2016" name="Nat. Commun.">
        <title>Thousands of microbial genomes shed light on interconnected biogeochemical processes in an aquifer system.</title>
        <authorList>
            <person name="Anantharaman K."/>
            <person name="Brown C.T."/>
            <person name="Hug L.A."/>
            <person name="Sharon I."/>
            <person name="Castelle C.J."/>
            <person name="Probst A.J."/>
            <person name="Thomas B.C."/>
            <person name="Singh A."/>
            <person name="Wilkins M.J."/>
            <person name="Karaoz U."/>
            <person name="Brodie E.L."/>
            <person name="Williams K.H."/>
            <person name="Hubbard S.S."/>
            <person name="Banfield J.F."/>
        </authorList>
    </citation>
    <scope>NUCLEOTIDE SEQUENCE [LARGE SCALE GENOMIC DNA]</scope>
</reference>
<evidence type="ECO:0008006" key="4">
    <source>
        <dbReference type="Google" id="ProtNLM"/>
    </source>
</evidence>
<dbReference type="InterPro" id="IPR013320">
    <property type="entry name" value="ConA-like_dom_sf"/>
</dbReference>
<accession>A0A1F8BBT7</accession>
<dbReference type="STRING" id="1802519.A2961_04175"/>